<evidence type="ECO:0000256" key="4">
    <source>
        <dbReference type="ARBA" id="ARBA00023136"/>
    </source>
</evidence>
<dbReference type="InterPro" id="IPR036259">
    <property type="entry name" value="MFS_trans_sf"/>
</dbReference>
<dbReference type="Gene3D" id="1.20.1250.20">
    <property type="entry name" value="MFS general substrate transporter like domains"/>
    <property type="match status" value="1"/>
</dbReference>
<dbReference type="PANTHER" id="PTHR23502:SF23">
    <property type="entry name" value="FLUCONAZOLE RESISTANCE PROTEIN 1"/>
    <property type="match status" value="1"/>
</dbReference>
<dbReference type="GO" id="GO:0005886">
    <property type="term" value="C:plasma membrane"/>
    <property type="evidence" value="ECO:0007669"/>
    <property type="project" value="TreeGrafter"/>
</dbReference>
<dbReference type="GO" id="GO:1990961">
    <property type="term" value="P:xenobiotic detoxification by transmembrane export across the plasma membrane"/>
    <property type="evidence" value="ECO:0007669"/>
    <property type="project" value="TreeGrafter"/>
</dbReference>
<dbReference type="PROSITE" id="PS50850">
    <property type="entry name" value="MFS"/>
    <property type="match status" value="1"/>
</dbReference>
<keyword evidence="4 5" id="KW-0472">Membrane</keyword>
<dbReference type="PANTHER" id="PTHR23502">
    <property type="entry name" value="MAJOR FACILITATOR SUPERFAMILY"/>
    <property type="match status" value="1"/>
</dbReference>
<evidence type="ECO:0000313" key="8">
    <source>
        <dbReference type="Proteomes" id="UP000279259"/>
    </source>
</evidence>
<dbReference type="AlphaFoldDB" id="A0A427YNT7"/>
<gene>
    <name evidence="7" type="ORF">EHS25_008167</name>
</gene>
<accession>A0A427YNT7</accession>
<feature type="transmembrane region" description="Helical" evidence="5">
    <location>
        <begin position="339"/>
        <end position="358"/>
    </location>
</feature>
<feature type="transmembrane region" description="Helical" evidence="5">
    <location>
        <begin position="228"/>
        <end position="249"/>
    </location>
</feature>
<dbReference type="FunFam" id="1.20.1250.20:FF:000011">
    <property type="entry name" value="MFS multidrug transporter, putative"/>
    <property type="match status" value="1"/>
</dbReference>
<dbReference type="Proteomes" id="UP000279259">
    <property type="component" value="Unassembled WGS sequence"/>
</dbReference>
<feature type="transmembrane region" description="Helical" evidence="5">
    <location>
        <begin position="104"/>
        <end position="127"/>
    </location>
</feature>
<dbReference type="EMBL" id="RSCD01000005">
    <property type="protein sequence ID" value="RSH92721.1"/>
    <property type="molecule type" value="Genomic_DNA"/>
</dbReference>
<keyword evidence="2 5" id="KW-0812">Transmembrane</keyword>
<feature type="transmembrane region" description="Helical" evidence="5">
    <location>
        <begin position="133"/>
        <end position="159"/>
    </location>
</feature>
<dbReference type="STRING" id="1890683.A0A427YNT7"/>
<dbReference type="Pfam" id="PF07690">
    <property type="entry name" value="MFS_1"/>
    <property type="match status" value="1"/>
</dbReference>
<keyword evidence="8" id="KW-1185">Reference proteome</keyword>
<comment type="subcellular location">
    <subcellularLocation>
        <location evidence="1">Membrane</location>
        <topology evidence="1">Multi-pass membrane protein</topology>
    </subcellularLocation>
</comment>
<evidence type="ECO:0000256" key="1">
    <source>
        <dbReference type="ARBA" id="ARBA00004141"/>
    </source>
</evidence>
<dbReference type="InterPro" id="IPR011701">
    <property type="entry name" value="MFS"/>
</dbReference>
<comment type="caution">
    <text evidence="7">The sequence shown here is derived from an EMBL/GenBank/DDBJ whole genome shotgun (WGS) entry which is preliminary data.</text>
</comment>
<protein>
    <recommendedName>
        <fullName evidence="6">Major facilitator superfamily (MFS) profile domain-containing protein</fullName>
    </recommendedName>
</protein>
<evidence type="ECO:0000256" key="3">
    <source>
        <dbReference type="ARBA" id="ARBA00022989"/>
    </source>
</evidence>
<dbReference type="CDD" id="cd17323">
    <property type="entry name" value="MFS_Tpo1_MDR_like"/>
    <property type="match status" value="1"/>
</dbReference>
<feature type="transmembrane region" description="Helical" evidence="5">
    <location>
        <begin position="450"/>
        <end position="474"/>
    </location>
</feature>
<feature type="transmembrane region" description="Helical" evidence="5">
    <location>
        <begin position="261"/>
        <end position="280"/>
    </location>
</feature>
<dbReference type="OrthoDB" id="3357846at2759"/>
<keyword evidence="3 5" id="KW-1133">Transmembrane helix</keyword>
<organism evidence="7 8">
    <name type="scientific">Saitozyma podzolica</name>
    <dbReference type="NCBI Taxonomy" id="1890683"/>
    <lineage>
        <taxon>Eukaryota</taxon>
        <taxon>Fungi</taxon>
        <taxon>Dikarya</taxon>
        <taxon>Basidiomycota</taxon>
        <taxon>Agaricomycotina</taxon>
        <taxon>Tremellomycetes</taxon>
        <taxon>Tremellales</taxon>
        <taxon>Trimorphomycetaceae</taxon>
        <taxon>Saitozyma</taxon>
    </lineage>
</organism>
<name>A0A427YNT7_9TREE</name>
<feature type="domain" description="Major facilitator superfamily (MFS) profile" evidence="6">
    <location>
        <begin position="105"/>
        <end position="577"/>
    </location>
</feature>
<dbReference type="InterPro" id="IPR020846">
    <property type="entry name" value="MFS_dom"/>
</dbReference>
<feature type="transmembrane region" description="Helical" evidence="5">
    <location>
        <begin position="378"/>
        <end position="397"/>
    </location>
</feature>
<feature type="transmembrane region" description="Helical" evidence="5">
    <location>
        <begin position="510"/>
        <end position="531"/>
    </location>
</feature>
<evidence type="ECO:0000313" key="7">
    <source>
        <dbReference type="EMBL" id="RSH92721.1"/>
    </source>
</evidence>
<dbReference type="GO" id="GO:0015244">
    <property type="term" value="F:fluconazole transmembrane transporter activity"/>
    <property type="evidence" value="ECO:0007669"/>
    <property type="project" value="TreeGrafter"/>
</dbReference>
<feature type="transmembrane region" description="Helical" evidence="5">
    <location>
        <begin position="171"/>
        <end position="188"/>
    </location>
</feature>
<evidence type="ECO:0000256" key="5">
    <source>
        <dbReference type="SAM" id="Phobius"/>
    </source>
</evidence>
<dbReference type="SUPFAM" id="SSF103473">
    <property type="entry name" value="MFS general substrate transporter"/>
    <property type="match status" value="1"/>
</dbReference>
<evidence type="ECO:0000256" key="2">
    <source>
        <dbReference type="ARBA" id="ARBA00022692"/>
    </source>
</evidence>
<feature type="transmembrane region" description="Helical" evidence="5">
    <location>
        <begin position="418"/>
        <end position="438"/>
    </location>
</feature>
<evidence type="ECO:0000259" key="6">
    <source>
        <dbReference type="PROSITE" id="PS50850"/>
    </source>
</evidence>
<sequence length="577" mass="62753">MRATIRDSFVGQVINAVSNGRLLPYPEEEPGFVLPPQYQRPDKGASPLSRPRLFVLGETPVSEVPTPSHTPVTGEVEANPNLVTWYGPDDPENPMNWSTGKKCWLTFTIMLLTTSIYMGSSIWAPAIEQGAEYFHVGLVASTLGISLFVLGYATGPLFLSPITEIPAIGRTSPYIVTLLVYCVLQLPNALVTNFPGFCVLRFLSGFVGSPALATGGASLSDTFAPHKLPYAMALYNLAAASAPGLGPILSGFAVDVLGWRWAFWEMLLLSAGSLIILSFTMPETSADTILCRRAARLRRLTGNPHLRSASEIAQAHLSARELLVQALIRPLYMTVTEPIIIAINIYIGLLYAVLYSFFESFPIVFAEGYGWSLGVSELPFAGILVGEIAGLGVYMWWNRVAYEGMCKRVHGHIEPEKTLTMSLPGAVVLPIAIFWFGWTANRTHWLSPVFAAGLFGFVIDWLFAPFLTYLTYAYPQYAASALASNDFVRSLFGAGMPLASQPLFHNLGVAWGNTILGCCGVLFVPLPWVLIRLGPWLRERSPMAVHDAEILAARSAVDEGEKARVASMAGVEGEVGV</sequence>
<reference evidence="7 8" key="1">
    <citation type="submission" date="2018-11" db="EMBL/GenBank/DDBJ databases">
        <title>Genome sequence of Saitozyma podzolica DSM 27192.</title>
        <authorList>
            <person name="Aliyu H."/>
            <person name="Gorte O."/>
            <person name="Ochsenreither K."/>
        </authorList>
    </citation>
    <scope>NUCLEOTIDE SEQUENCE [LARGE SCALE GENOMIC DNA]</scope>
    <source>
        <strain evidence="7 8">DSM 27192</strain>
    </source>
</reference>
<proteinExistence type="predicted"/>